<evidence type="ECO:0000256" key="1">
    <source>
        <dbReference type="ARBA" id="ARBA00005913"/>
    </source>
</evidence>
<reference evidence="5" key="1">
    <citation type="submission" date="2025-08" db="UniProtKB">
        <authorList>
            <consortium name="RefSeq"/>
        </authorList>
    </citation>
    <scope>IDENTIFICATION</scope>
    <source>
        <tissue evidence="5">Testes</tissue>
    </source>
</reference>
<dbReference type="InterPro" id="IPR039843">
    <property type="entry name" value="KXD1-like"/>
</dbReference>
<feature type="domain" description="KxDL" evidence="3">
    <location>
        <begin position="22"/>
        <end position="106"/>
    </location>
</feature>
<accession>A0ABM0MZY6</accession>
<evidence type="ECO:0000256" key="2">
    <source>
        <dbReference type="SAM" id="MobiDB-lite"/>
    </source>
</evidence>
<dbReference type="Proteomes" id="UP000694865">
    <property type="component" value="Unplaced"/>
</dbReference>
<sequence>MDAPKTPLKTDTPASDAFISLLSSLVNREDVDEIILTQRQMLNRFEKTNEMLSSFNKLSTSRYDESMRQFKEHTRTLVDMKKDLETVFTRIRSLKIQVAKQHPNAYAASQAEIMSLMTPEEEEVAKMIGDKLGEQDGNHDVKLTPGAETTSPQQ</sequence>
<organism evidence="4 5">
    <name type="scientific">Saccoglossus kowalevskii</name>
    <name type="common">Acorn worm</name>
    <dbReference type="NCBI Taxonomy" id="10224"/>
    <lineage>
        <taxon>Eukaryota</taxon>
        <taxon>Metazoa</taxon>
        <taxon>Hemichordata</taxon>
        <taxon>Enteropneusta</taxon>
        <taxon>Harrimaniidae</taxon>
        <taxon>Saccoglossus</taxon>
    </lineage>
</organism>
<evidence type="ECO:0000259" key="3">
    <source>
        <dbReference type="Pfam" id="PF10241"/>
    </source>
</evidence>
<dbReference type="PANTHER" id="PTHR13511:SF0">
    <property type="entry name" value="KXDL MOTIF-CONTAINING PROTEIN 1"/>
    <property type="match status" value="1"/>
</dbReference>
<dbReference type="GeneID" id="102801158"/>
<keyword evidence="4" id="KW-1185">Reference proteome</keyword>
<comment type="similarity">
    <text evidence="1">Belongs to the KXD1 family.</text>
</comment>
<proteinExistence type="inferred from homology"/>
<gene>
    <name evidence="5" type="primary">LOC102801158</name>
</gene>
<evidence type="ECO:0000313" key="5">
    <source>
        <dbReference type="RefSeq" id="XP_006825577.1"/>
    </source>
</evidence>
<dbReference type="Pfam" id="PF10241">
    <property type="entry name" value="KxDL"/>
    <property type="match status" value="1"/>
</dbReference>
<feature type="compositionally biased region" description="Basic and acidic residues" evidence="2">
    <location>
        <begin position="129"/>
        <end position="142"/>
    </location>
</feature>
<evidence type="ECO:0000313" key="4">
    <source>
        <dbReference type="Proteomes" id="UP000694865"/>
    </source>
</evidence>
<protein>
    <submittedName>
        <fullName evidence="5">KxDL motif-containing protein 1-like</fullName>
    </submittedName>
</protein>
<name>A0ABM0MZY6_SACKO</name>
<dbReference type="InterPro" id="IPR019371">
    <property type="entry name" value="KxDL_dom"/>
</dbReference>
<dbReference type="RefSeq" id="XP_006825577.1">
    <property type="nucleotide sequence ID" value="XM_006825514.1"/>
</dbReference>
<dbReference type="PANTHER" id="PTHR13511">
    <property type="entry name" value="KXDL MOTIF-CONTAINING PROTEIN 1"/>
    <property type="match status" value="1"/>
</dbReference>
<feature type="region of interest" description="Disordered" evidence="2">
    <location>
        <begin position="129"/>
        <end position="154"/>
    </location>
</feature>